<proteinExistence type="predicted"/>
<name>A0A813JR01_POLGL</name>
<dbReference type="EMBL" id="CAJNNW010025902">
    <property type="protein sequence ID" value="CAE8680880.1"/>
    <property type="molecule type" value="Genomic_DNA"/>
</dbReference>
<feature type="non-terminal residue" evidence="1">
    <location>
        <position position="234"/>
    </location>
</feature>
<organism evidence="1 2">
    <name type="scientific">Polarella glacialis</name>
    <name type="common">Dinoflagellate</name>
    <dbReference type="NCBI Taxonomy" id="89957"/>
    <lineage>
        <taxon>Eukaryota</taxon>
        <taxon>Sar</taxon>
        <taxon>Alveolata</taxon>
        <taxon>Dinophyceae</taxon>
        <taxon>Suessiales</taxon>
        <taxon>Suessiaceae</taxon>
        <taxon>Polarella</taxon>
    </lineage>
</organism>
<dbReference type="Proteomes" id="UP000626109">
    <property type="component" value="Unassembled WGS sequence"/>
</dbReference>
<feature type="non-terminal residue" evidence="1">
    <location>
        <position position="1"/>
    </location>
</feature>
<evidence type="ECO:0000313" key="2">
    <source>
        <dbReference type="Proteomes" id="UP000626109"/>
    </source>
</evidence>
<protein>
    <submittedName>
        <fullName evidence="1">Uncharacterized protein</fullName>
    </submittedName>
</protein>
<comment type="caution">
    <text evidence="1">The sequence shown here is derived from an EMBL/GenBank/DDBJ whole genome shotgun (WGS) entry which is preliminary data.</text>
</comment>
<reference evidence="1" key="1">
    <citation type="submission" date="2021-02" db="EMBL/GenBank/DDBJ databases">
        <authorList>
            <person name="Dougan E. K."/>
            <person name="Rhodes N."/>
            <person name="Thang M."/>
            <person name="Chan C."/>
        </authorList>
    </citation>
    <scope>NUCLEOTIDE SEQUENCE</scope>
</reference>
<gene>
    <name evidence="1" type="ORF">PGLA2088_LOCUS22169</name>
</gene>
<sequence>PQPPPPIRAKSLKIYRDQAMESIAALPAALLPPLALLRQAIGRSSWLRRSVMLALLAAFFGVVSLGCAERGDGRPWSFVATLRALLDRLWVLAARTRRSALISDPTFGGALGLVYSRDRVAQSWEDFLDALNFPKSSPIRGHVRQLFSRPELDDQLRGLFDALSSSPEGLSRGDFERFSLGIRGDVHMLLRKRGTKVQLVTATAEDLQWIIQSFDSVFPPERPLDRDTFLSVAK</sequence>
<accession>A0A813JR01</accession>
<evidence type="ECO:0000313" key="1">
    <source>
        <dbReference type="EMBL" id="CAE8680880.1"/>
    </source>
</evidence>
<dbReference type="AlphaFoldDB" id="A0A813JR01"/>